<dbReference type="AlphaFoldDB" id="A0A086PWY2"/>
<dbReference type="EMBL" id="AEYJ02001085">
    <property type="protein sequence ID" value="KFH04864.1"/>
    <property type="molecule type" value="Genomic_DNA"/>
</dbReference>
<reference evidence="1 2" key="2">
    <citation type="journal article" date="2015" name="Eukaryot. Cell">
        <title>Genetic mapping reveals that sinefungin resistance in Toxoplasma gondii is controlled by a putative amino acid transporter locus that can be used as a negative selectable marker.</title>
        <authorList>
            <person name="Behnke M.S."/>
            <person name="Khan A."/>
            <person name="Sibley L.D."/>
        </authorList>
    </citation>
    <scope>NUCLEOTIDE SEQUENCE [LARGE SCALE GENOMIC DNA]</scope>
    <source>
        <strain evidence="1 2">VAND</strain>
    </source>
</reference>
<protein>
    <submittedName>
        <fullName evidence="1">Uncharacterized protein</fullName>
    </submittedName>
</protein>
<gene>
    <name evidence="1" type="ORF">TGVAND_437280</name>
</gene>
<reference evidence="1 2" key="1">
    <citation type="submission" date="2014-08" db="EMBL/GenBank/DDBJ databases">
        <authorList>
            <person name="Sibley D."/>
            <person name="Venepally P."/>
            <person name="Karamycheva S."/>
            <person name="Hadjithomas M."/>
            <person name="Khan A."/>
            <person name="Brunk B."/>
            <person name="Roos D."/>
            <person name="Caler E."/>
            <person name="Lorenzi H."/>
        </authorList>
    </citation>
    <scope>NUCLEOTIDE SEQUENCE [LARGE SCALE GENOMIC DNA]</scope>
    <source>
        <strain evidence="1 2">VAND</strain>
    </source>
</reference>
<evidence type="ECO:0000313" key="1">
    <source>
        <dbReference type="EMBL" id="KFH04864.1"/>
    </source>
</evidence>
<sequence>MEARHLGPVGMEVRQRGLTTAEALPQNLLSRSNQSQIRVPM</sequence>
<organism evidence="1 2">
    <name type="scientific">Toxoplasma gondii VAND</name>
    <dbReference type="NCBI Taxonomy" id="933077"/>
    <lineage>
        <taxon>Eukaryota</taxon>
        <taxon>Sar</taxon>
        <taxon>Alveolata</taxon>
        <taxon>Apicomplexa</taxon>
        <taxon>Conoidasida</taxon>
        <taxon>Coccidia</taxon>
        <taxon>Eucoccidiorida</taxon>
        <taxon>Eimeriorina</taxon>
        <taxon>Sarcocystidae</taxon>
        <taxon>Toxoplasma</taxon>
    </lineage>
</organism>
<accession>A0A086PWY2</accession>
<dbReference type="VEuPathDB" id="ToxoDB:TGVAND_437280"/>
<name>A0A086PWY2_TOXGO</name>
<proteinExistence type="predicted"/>
<comment type="caution">
    <text evidence="1">The sequence shown here is derived from an EMBL/GenBank/DDBJ whole genome shotgun (WGS) entry which is preliminary data.</text>
</comment>
<dbReference type="Proteomes" id="UP000028840">
    <property type="component" value="Unassembled WGS sequence"/>
</dbReference>
<evidence type="ECO:0000313" key="2">
    <source>
        <dbReference type="Proteomes" id="UP000028840"/>
    </source>
</evidence>